<accession>A0A3D9KYU4</accession>
<name>A0A3D9KYU4_MARFU</name>
<dbReference type="SUPFAM" id="SSF51556">
    <property type="entry name" value="Metallo-dependent hydrolases"/>
    <property type="match status" value="1"/>
</dbReference>
<comment type="similarity">
    <text evidence="1">Belongs to the metallo-dependent hydrolases superfamily.</text>
</comment>
<dbReference type="OrthoDB" id="5450317at2"/>
<dbReference type="RefSeq" id="WP_115869481.1">
    <property type="nucleotide sequence ID" value="NZ_QREG01000019.1"/>
</dbReference>
<dbReference type="Proteomes" id="UP000256779">
    <property type="component" value="Unassembled WGS sequence"/>
</dbReference>
<evidence type="ECO:0000313" key="3">
    <source>
        <dbReference type="EMBL" id="RED94980.1"/>
    </source>
</evidence>
<dbReference type="Gene3D" id="3.20.20.140">
    <property type="entry name" value="Metal-dependent hydrolases"/>
    <property type="match status" value="1"/>
</dbReference>
<proteinExistence type="inferred from homology"/>
<keyword evidence="4" id="KW-1185">Reference proteome</keyword>
<comment type="caution">
    <text evidence="3">The sequence shown here is derived from an EMBL/GenBank/DDBJ whole genome shotgun (WGS) entry which is preliminary data.</text>
</comment>
<evidence type="ECO:0000259" key="2">
    <source>
        <dbReference type="Pfam" id="PF04909"/>
    </source>
</evidence>
<dbReference type="PANTHER" id="PTHR43569:SF2">
    <property type="entry name" value="AMIDOHYDROLASE-RELATED DOMAIN-CONTAINING PROTEIN"/>
    <property type="match status" value="1"/>
</dbReference>
<dbReference type="GO" id="GO:0016787">
    <property type="term" value="F:hydrolase activity"/>
    <property type="evidence" value="ECO:0007669"/>
    <property type="project" value="InterPro"/>
</dbReference>
<sequence length="278" mass="31862">MVIDSHQHFWQYDPQRHSWMTQEMVSIQQDFTPELLQEVYQSNGVDGCVAVQADQSEEETHNLLALAKAHSFIKGVVGWVDLRSEAIAERLSYFSDQPVIKGFRHVVQDEPDHHFMLGSEFKRGITALKTHDYTYDILIFAHQLPAAVQLVDLFPNQPFVIDHIAKPVIGDTDNFSFWQKHIKALSAHEQTYCKISGMVTETTWGQWTYEDFEPYMEAVLEAFGPKRLMFGSDWPVCLLSGDYKQVKGIVERFIHTLSKDEQQQIMGGNAASFYGLSI</sequence>
<feature type="domain" description="Amidohydrolase-related" evidence="2">
    <location>
        <begin position="3"/>
        <end position="276"/>
    </location>
</feature>
<evidence type="ECO:0000256" key="1">
    <source>
        <dbReference type="ARBA" id="ARBA00038310"/>
    </source>
</evidence>
<protein>
    <submittedName>
        <fullName evidence="3">L-fuconolactonase</fullName>
    </submittedName>
</protein>
<organism evidence="3 4">
    <name type="scientific">Marinoscillum furvescens DSM 4134</name>
    <dbReference type="NCBI Taxonomy" id="1122208"/>
    <lineage>
        <taxon>Bacteria</taxon>
        <taxon>Pseudomonadati</taxon>
        <taxon>Bacteroidota</taxon>
        <taxon>Cytophagia</taxon>
        <taxon>Cytophagales</taxon>
        <taxon>Reichenbachiellaceae</taxon>
        <taxon>Marinoscillum</taxon>
    </lineage>
</organism>
<reference evidence="3 4" key="1">
    <citation type="submission" date="2018-07" db="EMBL/GenBank/DDBJ databases">
        <title>Genomic Encyclopedia of Type Strains, Phase IV (KMG-IV): sequencing the most valuable type-strain genomes for metagenomic binning, comparative biology and taxonomic classification.</title>
        <authorList>
            <person name="Goeker M."/>
        </authorList>
    </citation>
    <scope>NUCLEOTIDE SEQUENCE [LARGE SCALE GENOMIC DNA]</scope>
    <source>
        <strain evidence="3 4">DSM 4134</strain>
    </source>
</reference>
<dbReference type="InterPro" id="IPR052350">
    <property type="entry name" value="Metallo-dep_Lactonases"/>
</dbReference>
<dbReference type="InterPro" id="IPR006680">
    <property type="entry name" value="Amidohydro-rel"/>
</dbReference>
<evidence type="ECO:0000313" key="4">
    <source>
        <dbReference type="Proteomes" id="UP000256779"/>
    </source>
</evidence>
<dbReference type="AlphaFoldDB" id="A0A3D9KYU4"/>
<dbReference type="InterPro" id="IPR032466">
    <property type="entry name" value="Metal_Hydrolase"/>
</dbReference>
<dbReference type="Pfam" id="PF04909">
    <property type="entry name" value="Amidohydro_2"/>
    <property type="match status" value="1"/>
</dbReference>
<gene>
    <name evidence="3" type="ORF">C7460_11992</name>
</gene>
<dbReference type="EMBL" id="QREG01000019">
    <property type="protein sequence ID" value="RED94980.1"/>
    <property type="molecule type" value="Genomic_DNA"/>
</dbReference>
<dbReference type="PANTHER" id="PTHR43569">
    <property type="entry name" value="AMIDOHYDROLASE"/>
    <property type="match status" value="1"/>
</dbReference>